<accession>A0A6J4T5U7</accession>
<dbReference type="RefSeq" id="WP_294173692.1">
    <property type="nucleotide sequence ID" value="NZ_CADCVZ010000040.1"/>
</dbReference>
<keyword evidence="1" id="KW-0808">Transferase</keyword>
<keyword evidence="1" id="KW-0418">Kinase</keyword>
<dbReference type="AlphaFoldDB" id="A0A6J4T5U7"/>
<keyword evidence="1" id="KW-0723">Serine/threonine-protein kinase</keyword>
<proteinExistence type="predicted"/>
<dbReference type="GO" id="GO:0004674">
    <property type="term" value="F:protein serine/threonine kinase activity"/>
    <property type="evidence" value="ECO:0007669"/>
    <property type="project" value="UniProtKB-KW"/>
</dbReference>
<protein>
    <submittedName>
        <fullName evidence="1">Serine/threonine protein kinase PrkC, regulator of stationary phase</fullName>
    </submittedName>
</protein>
<gene>
    <name evidence="1" type="ORF">AVDCRST_MAG09-1610</name>
</gene>
<feature type="non-terminal residue" evidence="1">
    <location>
        <position position="1"/>
    </location>
</feature>
<reference evidence="1" key="1">
    <citation type="submission" date="2020-02" db="EMBL/GenBank/DDBJ databases">
        <authorList>
            <person name="Meier V. D."/>
        </authorList>
    </citation>
    <scope>NUCLEOTIDE SEQUENCE</scope>
    <source>
        <strain evidence="1">AVDCRST_MAG09</strain>
    </source>
</reference>
<dbReference type="EMBL" id="CADCVZ010000040">
    <property type="protein sequence ID" value="CAA9514584.1"/>
    <property type="molecule type" value="Genomic_DNA"/>
</dbReference>
<evidence type="ECO:0000313" key="1">
    <source>
        <dbReference type="EMBL" id="CAA9514584.1"/>
    </source>
</evidence>
<organism evidence="1">
    <name type="scientific">uncultured Sphingomonas sp</name>
    <dbReference type="NCBI Taxonomy" id="158754"/>
    <lineage>
        <taxon>Bacteria</taxon>
        <taxon>Pseudomonadati</taxon>
        <taxon>Pseudomonadota</taxon>
        <taxon>Alphaproteobacteria</taxon>
        <taxon>Sphingomonadales</taxon>
        <taxon>Sphingomonadaceae</taxon>
        <taxon>Sphingomonas</taxon>
        <taxon>environmental samples</taxon>
    </lineage>
</organism>
<sequence>LGAWLDLDGRWDTRPYEKLKPELPLIEDWQHVAPMGRDQYVRVAYPGFLYPFGHRALLIKVTERKIKEAKQPQARLYQRKFIVVAEPIKHYAQHDLPFSEVRIDPLVSPDILDPAKVPVPGAPVADKLFWPTLPSGLMRWILHARDRDENPVSFEAPLLFVSSQSPSPATIEAAYTAKGDQPLYTLGFDRIDGRGQQLAYARPSRPGDTLNETAALRFRADFPPGGGAPVPHLREAELIVPAVRHLTGAASPVAVRYPDFFAAAGFDGSNPGEVFLELTTKQVVEFASSERSGGIVRPNLGFEGLSRLTGIVGDIESVRKEEFDPEKFLQGALPKLFGMVPLTEILEKGEKLAAAPKFLTETLDRVSRLLADLEQFHLAIKALGPAVAADAEEVRHGFEDLGKLVANFPKPSEVAALLADAKSKLEGLKSRIAAIGAKAAAEAAKLGPAPRAEIERLTTALGAFLNKPTELLDDISALLQMLNPIALELRAHMEWRPKLKSWPADNPTFVVDHASSFVISLDVRASGTAVPSVDLIAQLDKFKLDLFPGAPLMRFHFDRIAFRGGSNRKPDVDVVFGDIEFLGVLSFINVLRELIPNDGFSDPPHLDVSAEGVTAGFSIGLPNLAVGVFSLTNLSLGADARIPFLGDSPVNVGFNFCTRERPFTIAVAFMGGGGFFGLRAGPKRLELLELALEFGAVLALDFGVASGSVSAMGGIYLRLEGEQGSLTGYLRIRGEVDVLSLISASIELYMALAYEFHTGKMVGQASITVSVEVLFFSTSVRIHTERRFAGSNGDPTVAQMLEVDASGGSAVWDEYWTAFAGGTA</sequence>
<name>A0A6J4T5U7_9SPHN</name>